<protein>
    <recommendedName>
        <fullName evidence="5">FCP1 homology domain-containing protein</fullName>
    </recommendedName>
</protein>
<comment type="caution">
    <text evidence="6">The sequence shown here is derived from an EMBL/GenBank/DDBJ whole genome shotgun (WGS) entry which is preliminary data.</text>
</comment>
<feature type="domain" description="FCP1 homology" evidence="5">
    <location>
        <begin position="312"/>
        <end position="471"/>
    </location>
</feature>
<evidence type="ECO:0000313" key="6">
    <source>
        <dbReference type="EMBL" id="KAH9295701.1"/>
    </source>
</evidence>
<dbReference type="PANTHER" id="PTHR12210">
    <property type="entry name" value="DULLARD PROTEIN PHOSPHATASE"/>
    <property type="match status" value="1"/>
</dbReference>
<reference evidence="6 7" key="1">
    <citation type="journal article" date="2021" name="Nat. Plants">
        <title>The Taxus genome provides insights into paclitaxel biosynthesis.</title>
        <authorList>
            <person name="Xiong X."/>
            <person name="Gou J."/>
            <person name="Liao Q."/>
            <person name="Li Y."/>
            <person name="Zhou Q."/>
            <person name="Bi G."/>
            <person name="Li C."/>
            <person name="Du R."/>
            <person name="Wang X."/>
            <person name="Sun T."/>
            <person name="Guo L."/>
            <person name="Liang H."/>
            <person name="Lu P."/>
            <person name="Wu Y."/>
            <person name="Zhang Z."/>
            <person name="Ro D.K."/>
            <person name="Shang Y."/>
            <person name="Huang S."/>
            <person name="Yan J."/>
        </authorList>
    </citation>
    <scope>NUCLEOTIDE SEQUENCE [LARGE SCALE GENOMIC DNA]</scope>
    <source>
        <strain evidence="6">Ta-2019</strain>
    </source>
</reference>
<evidence type="ECO:0000313" key="7">
    <source>
        <dbReference type="Proteomes" id="UP000824469"/>
    </source>
</evidence>
<dbReference type="Pfam" id="PF03031">
    <property type="entry name" value="NIF"/>
    <property type="match status" value="1"/>
</dbReference>
<dbReference type="NCBIfam" id="TIGR02251">
    <property type="entry name" value="HIF-SF_euk"/>
    <property type="match status" value="1"/>
</dbReference>
<gene>
    <name evidence="6" type="ORF">KI387_039289</name>
</gene>
<dbReference type="AlphaFoldDB" id="A0AA38C6J6"/>
<comment type="similarity">
    <text evidence="4">Belongs to the CTDSPL2 family.</text>
</comment>
<dbReference type="InterPro" id="IPR023214">
    <property type="entry name" value="HAD_sf"/>
</dbReference>
<evidence type="ECO:0000256" key="1">
    <source>
        <dbReference type="ARBA" id="ARBA00022801"/>
    </source>
</evidence>
<name>A0AA38C6J6_TAXCH</name>
<dbReference type="PROSITE" id="PS50969">
    <property type="entry name" value="FCP1"/>
    <property type="match status" value="1"/>
</dbReference>
<dbReference type="EMBL" id="JAHRHJ020000011">
    <property type="protein sequence ID" value="KAH9295701.1"/>
    <property type="molecule type" value="Genomic_DNA"/>
</dbReference>
<accession>A0AA38C6J6</accession>
<organism evidence="6 7">
    <name type="scientific">Taxus chinensis</name>
    <name type="common">Chinese yew</name>
    <name type="synonym">Taxus wallichiana var. chinensis</name>
    <dbReference type="NCBI Taxonomy" id="29808"/>
    <lineage>
        <taxon>Eukaryota</taxon>
        <taxon>Viridiplantae</taxon>
        <taxon>Streptophyta</taxon>
        <taxon>Embryophyta</taxon>
        <taxon>Tracheophyta</taxon>
        <taxon>Spermatophyta</taxon>
        <taxon>Pinopsida</taxon>
        <taxon>Pinidae</taxon>
        <taxon>Conifers II</taxon>
        <taxon>Cupressales</taxon>
        <taxon>Taxaceae</taxon>
        <taxon>Taxus</taxon>
    </lineage>
</organism>
<dbReference type="InterPro" id="IPR011948">
    <property type="entry name" value="Dullard_phosphatase"/>
</dbReference>
<evidence type="ECO:0000256" key="4">
    <source>
        <dbReference type="ARBA" id="ARBA00038355"/>
    </source>
</evidence>
<keyword evidence="1" id="KW-0378">Hydrolase</keyword>
<dbReference type="CDD" id="cd07521">
    <property type="entry name" value="HAD_FCP1-like"/>
    <property type="match status" value="1"/>
</dbReference>
<dbReference type="InterPro" id="IPR036412">
    <property type="entry name" value="HAD-like_sf"/>
</dbReference>
<dbReference type="GO" id="GO:0005634">
    <property type="term" value="C:nucleus"/>
    <property type="evidence" value="ECO:0007669"/>
    <property type="project" value="UniProtKB-ARBA"/>
</dbReference>
<dbReference type="SMART" id="SM00577">
    <property type="entry name" value="CPDc"/>
    <property type="match status" value="1"/>
</dbReference>
<comment type="function">
    <text evidence="3">Probable phosphatase.</text>
</comment>
<keyword evidence="2" id="KW-0904">Protein phosphatase</keyword>
<dbReference type="SUPFAM" id="SSF56784">
    <property type="entry name" value="HAD-like"/>
    <property type="match status" value="1"/>
</dbReference>
<evidence type="ECO:0000259" key="5">
    <source>
        <dbReference type="PROSITE" id="PS50969"/>
    </source>
</evidence>
<dbReference type="OMA" id="WPLVDEN"/>
<evidence type="ECO:0000256" key="3">
    <source>
        <dbReference type="ARBA" id="ARBA00037324"/>
    </source>
</evidence>
<dbReference type="InterPro" id="IPR050365">
    <property type="entry name" value="TIM50"/>
</dbReference>
<evidence type="ECO:0000256" key="2">
    <source>
        <dbReference type="ARBA" id="ARBA00022912"/>
    </source>
</evidence>
<dbReference type="FunFam" id="3.40.50.1000:FF:000015">
    <property type="entry name" value="CTD small phosphatase-like protein 2"/>
    <property type="match status" value="1"/>
</dbReference>
<proteinExistence type="inferred from homology"/>
<dbReference type="Gene3D" id="3.40.50.1000">
    <property type="entry name" value="HAD superfamily/HAD-like"/>
    <property type="match status" value="1"/>
</dbReference>
<sequence length="512" mass="57467">MKVCKVGKASATVPGGQVCPILNTRKRACLQREINSEMSELRTSSAAKRRLVCISSSHIPHSHDHVGGKRTKDVNYKRESADDACQDLRLAFSMINEPSIDQKVCTNTTHPSVVENLFSPIRHISNGENSVNCAIIGDDYEDDDQNIDIVDSIQGNNSIESEENYKTSSAFYPSSDVFRDTSVFRVCTDTTATEQDSLTNTGSLPEDEFIGSQSFDVTESCIVWPLVDENGTSDDTYDTISIEDGLLNSDGACLFLAMQQTKSLECGGKDDNNSGNSGELDDFDPYLFIKSLPDLSEVVSPYRPILLPKQARRRPPITLVLDLDETLIHSTLEHCDDADFTFQVHFDMKEHTVYVRRRPYLEVFMERVAQMFEVIVFTASQSIYAEQLLNKLDPKQKLIRQRVYRESCVLVDGNYTKDLTVLGRDLAKIFIIDNSPQAFGLQVDNGIPIESWFDDRSDSALVSLLPFLETLVRVDDVRPIIANKFNLRQKAKGIAMEPPSLEHKRELCQGHL</sequence>
<dbReference type="Proteomes" id="UP000824469">
    <property type="component" value="Unassembled WGS sequence"/>
</dbReference>
<dbReference type="GO" id="GO:0004721">
    <property type="term" value="F:phosphoprotein phosphatase activity"/>
    <property type="evidence" value="ECO:0007669"/>
    <property type="project" value="UniProtKB-KW"/>
</dbReference>
<dbReference type="InterPro" id="IPR004274">
    <property type="entry name" value="FCP1_dom"/>
</dbReference>
<keyword evidence="7" id="KW-1185">Reference proteome</keyword>